<dbReference type="Gene3D" id="3.10.20.10">
    <property type="match status" value="1"/>
</dbReference>
<dbReference type="GO" id="GO:0042981">
    <property type="term" value="P:regulation of apoptotic process"/>
    <property type="evidence" value="ECO:0007669"/>
    <property type="project" value="TreeGrafter"/>
</dbReference>
<evidence type="ECO:0000256" key="4">
    <source>
        <dbReference type="ARBA" id="ARBA00022703"/>
    </source>
</evidence>
<evidence type="ECO:0000256" key="5">
    <source>
        <dbReference type="ARBA" id="ARBA00023015"/>
    </source>
</evidence>
<keyword evidence="19" id="KW-1185">Reference proteome</keyword>
<evidence type="ECO:0000256" key="6">
    <source>
        <dbReference type="ARBA" id="ARBA00023159"/>
    </source>
</evidence>
<evidence type="ECO:0000256" key="7">
    <source>
        <dbReference type="ARBA" id="ARBA00023163"/>
    </source>
</evidence>
<dbReference type="GO" id="GO:0160077">
    <property type="term" value="P:lipid droplet fusion"/>
    <property type="evidence" value="ECO:0007669"/>
    <property type="project" value="UniProtKB-ARBA"/>
</dbReference>
<feature type="region of interest" description="Disordered" evidence="16">
    <location>
        <begin position="1"/>
        <end position="40"/>
    </location>
</feature>
<dbReference type="GO" id="GO:0005829">
    <property type="term" value="C:cytosol"/>
    <property type="evidence" value="ECO:0007669"/>
    <property type="project" value="UniProtKB-ARBA"/>
</dbReference>
<dbReference type="InterPro" id="IPR032936">
    <property type="entry name" value="CIDEA_N"/>
</dbReference>
<keyword evidence="4 15" id="KW-0053">Apoptosis</keyword>
<evidence type="ECO:0000313" key="18">
    <source>
        <dbReference type="Ensembl" id="ENSACDP00005005118.1"/>
    </source>
</evidence>
<keyword evidence="6" id="KW-0010">Activator</keyword>
<evidence type="ECO:0000256" key="11">
    <source>
        <dbReference type="ARBA" id="ARBA00065502"/>
    </source>
</evidence>
<proteinExistence type="inferred from homology"/>
<dbReference type="PANTHER" id="PTHR12306">
    <property type="entry name" value="CELL DEATH ACTIVATOR CIDE"/>
    <property type="match status" value="1"/>
</dbReference>
<dbReference type="GO" id="GO:0005634">
    <property type="term" value="C:nucleus"/>
    <property type="evidence" value="ECO:0007669"/>
    <property type="project" value="UniProtKB-SubCell"/>
</dbReference>
<dbReference type="InterPro" id="IPR003508">
    <property type="entry name" value="CIDE-N_dom"/>
</dbReference>
<feature type="domain" description="CIDE-N" evidence="17">
    <location>
        <begin position="91"/>
        <end position="168"/>
    </location>
</feature>
<dbReference type="GO" id="GO:0006915">
    <property type="term" value="P:apoptotic process"/>
    <property type="evidence" value="ECO:0007669"/>
    <property type="project" value="UniProtKB-UniRule"/>
</dbReference>
<evidence type="ECO:0000256" key="13">
    <source>
        <dbReference type="ARBA" id="ARBA00080180"/>
    </source>
</evidence>
<dbReference type="Ensembl" id="ENSACDT00005006143.1">
    <property type="protein sequence ID" value="ENSACDP00005005118.1"/>
    <property type="gene ID" value="ENSACDG00005003751.1"/>
</dbReference>
<organism evidence="18 19">
    <name type="scientific">Anser cygnoides</name>
    <name type="common">Swan goose</name>
    <dbReference type="NCBI Taxonomy" id="8845"/>
    <lineage>
        <taxon>Eukaryota</taxon>
        <taxon>Metazoa</taxon>
        <taxon>Chordata</taxon>
        <taxon>Craniata</taxon>
        <taxon>Vertebrata</taxon>
        <taxon>Euteleostomi</taxon>
        <taxon>Archelosauria</taxon>
        <taxon>Archosauria</taxon>
        <taxon>Dinosauria</taxon>
        <taxon>Saurischia</taxon>
        <taxon>Theropoda</taxon>
        <taxon>Coelurosauria</taxon>
        <taxon>Aves</taxon>
        <taxon>Neognathae</taxon>
        <taxon>Galloanserae</taxon>
        <taxon>Anseriformes</taxon>
        <taxon>Anatidae</taxon>
        <taxon>Anserinae</taxon>
        <taxon>Anser</taxon>
    </lineage>
</organism>
<evidence type="ECO:0000256" key="14">
    <source>
        <dbReference type="ARBA" id="ARBA00082103"/>
    </source>
</evidence>
<evidence type="ECO:0000256" key="8">
    <source>
        <dbReference type="ARBA" id="ARBA00023242"/>
    </source>
</evidence>
<dbReference type="GO" id="GO:0019915">
    <property type="term" value="P:lipid storage"/>
    <property type="evidence" value="ECO:0007669"/>
    <property type="project" value="InterPro"/>
</dbReference>
<comment type="subunit">
    <text evidence="11">Homodimer. Interacts with CIDEC. Directly interacts with CEBPB. Interacts with isoform CLSTN3beta of CLSTN3; inhibiting the lipid transferase activity of CIDEA.</text>
</comment>
<dbReference type="GO" id="GO:0060255">
    <property type="term" value="P:regulation of macromolecule metabolic process"/>
    <property type="evidence" value="ECO:0007669"/>
    <property type="project" value="UniProtKB-ARBA"/>
</dbReference>
<evidence type="ECO:0000256" key="10">
    <source>
        <dbReference type="ARBA" id="ARBA00060878"/>
    </source>
</evidence>
<dbReference type="GO" id="GO:0005811">
    <property type="term" value="C:lipid droplet"/>
    <property type="evidence" value="ECO:0007669"/>
    <property type="project" value="UniProtKB-SubCell"/>
</dbReference>
<evidence type="ECO:0000256" key="9">
    <source>
        <dbReference type="ARBA" id="ARBA00051167"/>
    </source>
</evidence>
<feature type="compositionally biased region" description="Basic and acidic residues" evidence="16">
    <location>
        <begin position="17"/>
        <end position="35"/>
    </location>
</feature>
<evidence type="ECO:0000256" key="12">
    <source>
        <dbReference type="ARBA" id="ARBA00067119"/>
    </source>
</evidence>
<keyword evidence="8" id="KW-0539">Nucleus</keyword>
<evidence type="ECO:0000256" key="3">
    <source>
        <dbReference type="ARBA" id="ARBA00022677"/>
    </source>
</evidence>
<evidence type="ECO:0000256" key="16">
    <source>
        <dbReference type="SAM" id="MobiDB-lite"/>
    </source>
</evidence>
<evidence type="ECO:0000256" key="2">
    <source>
        <dbReference type="ARBA" id="ARBA00004502"/>
    </source>
</evidence>
<dbReference type="Pfam" id="PF02017">
    <property type="entry name" value="CIDE-N"/>
    <property type="match status" value="1"/>
</dbReference>
<dbReference type="SMART" id="SM00266">
    <property type="entry name" value="CAD"/>
    <property type="match status" value="1"/>
</dbReference>
<dbReference type="FunFam" id="3.10.20.10:FF:000008">
    <property type="entry name" value="Cell death inducing DFFA like effector a"/>
    <property type="match status" value="1"/>
</dbReference>
<evidence type="ECO:0000313" key="19">
    <source>
        <dbReference type="Proteomes" id="UP000694521"/>
    </source>
</evidence>
<reference evidence="18" key="1">
    <citation type="submission" date="2025-08" db="UniProtKB">
        <authorList>
            <consortium name="Ensembl"/>
        </authorList>
    </citation>
    <scope>IDENTIFICATION</scope>
</reference>
<keyword evidence="5" id="KW-0805">Transcription regulation</keyword>
<keyword evidence="7" id="KW-0804">Transcription</keyword>
<dbReference type="PANTHER" id="PTHR12306:SF8">
    <property type="entry name" value="LIPID TRANSFERASE CIDEA"/>
    <property type="match status" value="1"/>
</dbReference>
<dbReference type="Proteomes" id="UP000694521">
    <property type="component" value="Unplaced"/>
</dbReference>
<protein>
    <recommendedName>
        <fullName evidence="12">Lipid transferase CIDEA</fullName>
    </recommendedName>
    <alternativeName>
        <fullName evidence="13">Cell death activator CIDE-A</fullName>
    </alternativeName>
    <alternativeName>
        <fullName evidence="14">Cell death-inducing DFFA-like effector A</fullName>
    </alternativeName>
</protein>
<reference evidence="18" key="2">
    <citation type="submission" date="2025-09" db="UniProtKB">
        <authorList>
            <consortium name="Ensembl"/>
        </authorList>
    </citation>
    <scope>IDENTIFICATION</scope>
</reference>
<dbReference type="GO" id="GO:0050995">
    <property type="term" value="P:negative regulation of lipid catabolic process"/>
    <property type="evidence" value="ECO:0007669"/>
    <property type="project" value="UniProtKB-ARBA"/>
</dbReference>
<comment type="similarity">
    <text evidence="10">Belongs to the CIDE family.</text>
</comment>
<accession>A0A8B9DEQ2</accession>
<comment type="catalytic activity">
    <reaction evidence="9">
        <text>a triacyl-sn-glycerol(in) = a triacyl-sn-glycerol(out)</text>
        <dbReference type="Rhea" id="RHEA:39011"/>
        <dbReference type="ChEBI" id="CHEBI:64615"/>
    </reaction>
</comment>
<evidence type="ECO:0000256" key="1">
    <source>
        <dbReference type="ARBA" id="ARBA00004123"/>
    </source>
</evidence>
<dbReference type="AlphaFoldDB" id="A0A8B9DEQ2"/>
<evidence type="ECO:0000256" key="15">
    <source>
        <dbReference type="PROSITE-ProRule" id="PRU00447"/>
    </source>
</evidence>
<comment type="subcellular location">
    <subcellularLocation>
        <location evidence="2">Lipid droplet</location>
    </subcellularLocation>
    <subcellularLocation>
        <location evidence="1">Nucleus</location>
    </subcellularLocation>
</comment>
<evidence type="ECO:0000259" key="17">
    <source>
        <dbReference type="PROSITE" id="PS51135"/>
    </source>
</evidence>
<sequence>MAARAAHPPGMPPLSRGRAEGRPGGRPAGEAERPRSPLRAVAAGAARRLGGGRAMEAARGYVGSAVRSLVSMGASVGAVTKQTLFPPLMPAGRPFRVSNASRSSRKGIVASSLQELISKTLEAFLITAGVVTLVLEEDGTVVDTEEFFRSLDDNTHFMVLEKGQKWTQTRNGVVPARQKKKMGIANITFDLYKLNPKDFIGCLNVKATFYEIYSVSYDIKCMGAKNVLRVSPCLVQLMDQMSSSTNNFLRGLSDNCSRVQVTHCSCPKARYQVQLSLTVQLLCLRCPAEGRTH</sequence>
<dbReference type="PROSITE" id="PS51135">
    <property type="entry name" value="CIDE_N"/>
    <property type="match status" value="1"/>
</dbReference>
<dbReference type="SUPFAM" id="SSF54277">
    <property type="entry name" value="CAD &amp; PB1 domains"/>
    <property type="match status" value="1"/>
</dbReference>
<dbReference type="GO" id="GO:0051241">
    <property type="term" value="P:negative regulation of multicellular organismal process"/>
    <property type="evidence" value="ECO:0007669"/>
    <property type="project" value="UniProtKB-ARBA"/>
</dbReference>
<name>A0A8B9DEQ2_ANSCY</name>
<keyword evidence="3" id="KW-0551">Lipid droplet</keyword>
<dbReference type="CDD" id="cd06539">
    <property type="entry name" value="CIDE_N_A"/>
    <property type="match status" value="1"/>
</dbReference>